<accession>A0AAP0KFG8</accession>
<dbReference type="Proteomes" id="UP001420932">
    <property type="component" value="Unassembled WGS sequence"/>
</dbReference>
<dbReference type="SUPFAM" id="SSF56047">
    <property type="entry name" value="Ribosomal protein S8"/>
    <property type="match status" value="1"/>
</dbReference>
<dbReference type="EMBL" id="JBBNAF010000004">
    <property type="protein sequence ID" value="KAK9151085.1"/>
    <property type="molecule type" value="Genomic_DNA"/>
</dbReference>
<sequence length="138" mass="15855">MEENEVEELTEILECLLVSMQAILQTLHEVILSMYCEPVTRPLTRRSVTRNGAGKIVVELNSRLNKCGVISPRFDVSVKDIESWTAKLLPSRQLWAITFCPLEINLYSTGPLQWLEFGYRTSFLAQRVILWLVESLNN</sequence>
<dbReference type="Gene3D" id="3.30.1490.10">
    <property type="match status" value="1"/>
</dbReference>
<keyword evidence="3" id="KW-0687">Ribonucleoprotein</keyword>
<evidence type="ECO:0000256" key="3">
    <source>
        <dbReference type="ARBA" id="ARBA00023274"/>
    </source>
</evidence>
<evidence type="ECO:0000256" key="1">
    <source>
        <dbReference type="ARBA" id="ARBA00006471"/>
    </source>
</evidence>
<protein>
    <submittedName>
        <fullName evidence="4">Uncharacterized protein</fullName>
    </submittedName>
</protein>
<comment type="caution">
    <text evidence="4">The sequence shown here is derived from an EMBL/GenBank/DDBJ whole genome shotgun (WGS) entry which is preliminary data.</text>
</comment>
<reference evidence="4 5" key="1">
    <citation type="submission" date="2024-01" db="EMBL/GenBank/DDBJ databases">
        <title>Genome assemblies of Stephania.</title>
        <authorList>
            <person name="Yang L."/>
        </authorList>
    </citation>
    <scope>NUCLEOTIDE SEQUENCE [LARGE SCALE GENOMIC DNA]</scope>
    <source>
        <strain evidence="4">YNDBR</strain>
        <tissue evidence="4">Leaf</tissue>
    </source>
</reference>
<gene>
    <name evidence="4" type="ORF">Syun_009394</name>
</gene>
<dbReference type="PANTHER" id="PTHR11758">
    <property type="entry name" value="40S RIBOSOMAL PROTEIN S15A"/>
    <property type="match status" value="1"/>
</dbReference>
<dbReference type="GO" id="GO:0006412">
    <property type="term" value="P:translation"/>
    <property type="evidence" value="ECO:0007669"/>
    <property type="project" value="InterPro"/>
</dbReference>
<evidence type="ECO:0000313" key="5">
    <source>
        <dbReference type="Proteomes" id="UP001420932"/>
    </source>
</evidence>
<keyword evidence="5" id="KW-1185">Reference proteome</keyword>
<organism evidence="4 5">
    <name type="scientific">Stephania yunnanensis</name>
    <dbReference type="NCBI Taxonomy" id="152371"/>
    <lineage>
        <taxon>Eukaryota</taxon>
        <taxon>Viridiplantae</taxon>
        <taxon>Streptophyta</taxon>
        <taxon>Embryophyta</taxon>
        <taxon>Tracheophyta</taxon>
        <taxon>Spermatophyta</taxon>
        <taxon>Magnoliopsida</taxon>
        <taxon>Ranunculales</taxon>
        <taxon>Menispermaceae</taxon>
        <taxon>Menispermoideae</taxon>
        <taxon>Cissampelideae</taxon>
        <taxon>Stephania</taxon>
    </lineage>
</organism>
<dbReference type="GO" id="GO:0005840">
    <property type="term" value="C:ribosome"/>
    <property type="evidence" value="ECO:0007669"/>
    <property type="project" value="UniProtKB-KW"/>
</dbReference>
<keyword evidence="2" id="KW-0689">Ribosomal protein</keyword>
<dbReference type="GO" id="GO:0003735">
    <property type="term" value="F:structural constituent of ribosome"/>
    <property type="evidence" value="ECO:0007669"/>
    <property type="project" value="InterPro"/>
</dbReference>
<dbReference type="InterPro" id="IPR000630">
    <property type="entry name" value="Ribosomal_uS8"/>
</dbReference>
<proteinExistence type="inferred from homology"/>
<dbReference type="GO" id="GO:1990904">
    <property type="term" value="C:ribonucleoprotein complex"/>
    <property type="evidence" value="ECO:0007669"/>
    <property type="project" value="UniProtKB-KW"/>
</dbReference>
<comment type="similarity">
    <text evidence="1">Belongs to the universal ribosomal protein uS8 family.</text>
</comment>
<evidence type="ECO:0000313" key="4">
    <source>
        <dbReference type="EMBL" id="KAK9151085.1"/>
    </source>
</evidence>
<name>A0AAP0KFG8_9MAGN</name>
<evidence type="ECO:0000256" key="2">
    <source>
        <dbReference type="ARBA" id="ARBA00022980"/>
    </source>
</evidence>
<dbReference type="InterPro" id="IPR035987">
    <property type="entry name" value="Ribosomal_uS8_sf"/>
</dbReference>
<dbReference type="AlphaFoldDB" id="A0AAP0KFG8"/>